<dbReference type="InParanoid" id="K4AUE7"/>
<dbReference type="Gramene" id="Solyc01g015130.1.1">
    <property type="protein sequence ID" value="Solyc01g015130.1.1"/>
    <property type="gene ID" value="Solyc01g015130.1"/>
</dbReference>
<sequence>MTPCDIVFASALVSFLPNLKVLSVRYTQLSKPSLVILLEGLRNVKVLNISQCIIIEYLYPPHTQNDEGFMRWYKYAYLWKVDEVKSIAI</sequence>
<accession>K4AUE7</accession>
<keyword evidence="2" id="KW-1185">Reference proteome</keyword>
<dbReference type="InterPro" id="IPR032675">
    <property type="entry name" value="LRR_dom_sf"/>
</dbReference>
<dbReference type="HOGENOM" id="CLU_2458999_0_0_1"/>
<reference evidence="1" key="2">
    <citation type="submission" date="2015-06" db="UniProtKB">
        <authorList>
            <consortium name="EnsemblPlants"/>
        </authorList>
    </citation>
    <scope>IDENTIFICATION</scope>
    <source>
        <strain evidence="1">cv. Heinz 1706</strain>
    </source>
</reference>
<protein>
    <recommendedName>
        <fullName evidence="3">FBD domain-containing protein</fullName>
    </recommendedName>
</protein>
<dbReference type="AlphaFoldDB" id="K4AUE7"/>
<organism evidence="1">
    <name type="scientific">Solanum lycopersicum</name>
    <name type="common">Tomato</name>
    <name type="synonym">Lycopersicon esculentum</name>
    <dbReference type="NCBI Taxonomy" id="4081"/>
    <lineage>
        <taxon>Eukaryota</taxon>
        <taxon>Viridiplantae</taxon>
        <taxon>Streptophyta</taxon>
        <taxon>Embryophyta</taxon>
        <taxon>Tracheophyta</taxon>
        <taxon>Spermatophyta</taxon>
        <taxon>Magnoliopsida</taxon>
        <taxon>eudicotyledons</taxon>
        <taxon>Gunneridae</taxon>
        <taxon>Pentapetalae</taxon>
        <taxon>asterids</taxon>
        <taxon>lamiids</taxon>
        <taxon>Solanales</taxon>
        <taxon>Solanaceae</taxon>
        <taxon>Solanoideae</taxon>
        <taxon>Solaneae</taxon>
        <taxon>Solanum</taxon>
        <taxon>Solanum subgen. Lycopersicon</taxon>
    </lineage>
</organism>
<dbReference type="eggNOG" id="KOG1947">
    <property type="taxonomic scope" value="Eukaryota"/>
</dbReference>
<dbReference type="Proteomes" id="UP000004994">
    <property type="component" value="Chromosome 1"/>
</dbReference>
<dbReference type="EnsemblPlants" id="Solyc01g015130.1.1">
    <property type="protein sequence ID" value="Solyc01g015130.1.1"/>
    <property type="gene ID" value="Solyc01g015130.1"/>
</dbReference>
<reference evidence="1" key="1">
    <citation type="journal article" date="2012" name="Nature">
        <title>The tomato genome sequence provides insights into fleshy fruit evolution.</title>
        <authorList>
            <consortium name="Tomato Genome Consortium"/>
        </authorList>
    </citation>
    <scope>NUCLEOTIDE SEQUENCE [LARGE SCALE GENOMIC DNA]</scope>
    <source>
        <strain evidence="1">cv. Heinz 1706</strain>
    </source>
</reference>
<dbReference type="PaxDb" id="4081-Solyc01g015130.1.1"/>
<name>K4AUE7_SOLLC</name>
<evidence type="ECO:0008006" key="3">
    <source>
        <dbReference type="Google" id="ProtNLM"/>
    </source>
</evidence>
<evidence type="ECO:0000313" key="2">
    <source>
        <dbReference type="Proteomes" id="UP000004994"/>
    </source>
</evidence>
<dbReference type="Gene3D" id="3.80.10.10">
    <property type="entry name" value="Ribonuclease Inhibitor"/>
    <property type="match status" value="1"/>
</dbReference>
<dbReference type="SUPFAM" id="SSF52047">
    <property type="entry name" value="RNI-like"/>
    <property type="match status" value="1"/>
</dbReference>
<dbReference type="PhylomeDB" id="K4AUE7"/>
<evidence type="ECO:0000313" key="1">
    <source>
        <dbReference type="EnsemblPlants" id="Solyc01g015130.1.1"/>
    </source>
</evidence>
<proteinExistence type="predicted"/>